<feature type="domain" description="Putative Flp pilus-assembly TadG-like N-terminal" evidence="2">
    <location>
        <begin position="13"/>
        <end position="60"/>
    </location>
</feature>
<dbReference type="EMBL" id="JAGKQQ010000001">
    <property type="protein sequence ID" value="MBP3958448.1"/>
    <property type="molecule type" value="Genomic_DNA"/>
</dbReference>
<evidence type="ECO:0000259" key="2">
    <source>
        <dbReference type="Pfam" id="PF13400"/>
    </source>
</evidence>
<gene>
    <name evidence="3" type="ORF">J8F10_24635</name>
</gene>
<evidence type="ECO:0000313" key="3">
    <source>
        <dbReference type="EMBL" id="MBP3958448.1"/>
    </source>
</evidence>
<keyword evidence="1" id="KW-0812">Transmembrane</keyword>
<feature type="transmembrane region" description="Helical" evidence="1">
    <location>
        <begin position="12"/>
        <end position="34"/>
    </location>
</feature>
<evidence type="ECO:0000256" key="1">
    <source>
        <dbReference type="SAM" id="Phobius"/>
    </source>
</evidence>
<comment type="caution">
    <text evidence="3">The sequence shown here is derived from an EMBL/GenBank/DDBJ whole genome shotgun (WGS) entry which is preliminary data.</text>
</comment>
<name>A0ABS5BXR5_9BACT</name>
<keyword evidence="1" id="KW-1133">Transmembrane helix</keyword>
<reference evidence="3 4" key="1">
    <citation type="submission" date="2021-04" db="EMBL/GenBank/DDBJ databases">
        <authorList>
            <person name="Ivanova A."/>
        </authorList>
    </citation>
    <scope>NUCLEOTIDE SEQUENCE [LARGE SCALE GENOMIC DNA]</scope>
    <source>
        <strain evidence="3 4">G18</strain>
    </source>
</reference>
<sequence length="417" mass="43014">MFLKNSLSRRRTGAVLVKVAICLPVLIGILALNLDGGRMYDERRRLQSTADAAALAAGADLYENYWDNKGKDVYGTARTAAEKIAVANGYPASAVTVNIPPQSGTYTGLPGHAEVLIDATLQASFGRAITGANMPVSARAVGKGEPLKFGIITLNPSMSGAFTNNALVFALVGRPLIVNSSSPQALKSSSLVMLSLNRIDVTGGVSNTGLLSLTMKVRTGVRPTLDPLAFLPIPDTASAPVRSPTPKVVNGLVATLQPGVYKGGIKIKGVSTVVMAPGVYIMEGGGFQVEGLATVLGLGTMVYNTTSPTYASGPIAVSGLGKVVMTAPLSGTYQGFNFFQNRGLAQPISLTGLGLTTITGAIYARSAHVDLNGSVAIGLDILGGAYVVDSLTSSGIGGVTIDLKENPPRVPDVRVVE</sequence>
<dbReference type="InterPro" id="IPR028087">
    <property type="entry name" value="Tad_N"/>
</dbReference>
<keyword evidence="4" id="KW-1185">Reference proteome</keyword>
<evidence type="ECO:0000313" key="4">
    <source>
        <dbReference type="Proteomes" id="UP000676565"/>
    </source>
</evidence>
<keyword evidence="1" id="KW-0472">Membrane</keyword>
<proteinExistence type="predicted"/>
<dbReference type="RefSeq" id="WP_210658445.1">
    <property type="nucleotide sequence ID" value="NZ_JAGKQQ010000001.1"/>
</dbReference>
<accession>A0ABS5BXR5</accession>
<dbReference type="Proteomes" id="UP000676565">
    <property type="component" value="Unassembled WGS sequence"/>
</dbReference>
<protein>
    <recommendedName>
        <fullName evidence="2">Putative Flp pilus-assembly TadG-like N-terminal domain-containing protein</fullName>
    </recommendedName>
</protein>
<dbReference type="Pfam" id="PF13400">
    <property type="entry name" value="Tad"/>
    <property type="match status" value="1"/>
</dbReference>
<organism evidence="3 4">
    <name type="scientific">Gemmata palustris</name>
    <dbReference type="NCBI Taxonomy" id="2822762"/>
    <lineage>
        <taxon>Bacteria</taxon>
        <taxon>Pseudomonadati</taxon>
        <taxon>Planctomycetota</taxon>
        <taxon>Planctomycetia</taxon>
        <taxon>Gemmatales</taxon>
        <taxon>Gemmataceae</taxon>
        <taxon>Gemmata</taxon>
    </lineage>
</organism>